<dbReference type="InParanoid" id="A0A0H2RGM6"/>
<dbReference type="EMBL" id="KQ086011">
    <property type="protein sequence ID" value="KLO11015.1"/>
    <property type="molecule type" value="Genomic_DNA"/>
</dbReference>
<feature type="compositionally biased region" description="Basic and acidic residues" evidence="1">
    <location>
        <begin position="94"/>
        <end position="104"/>
    </location>
</feature>
<reference evidence="2 3" key="1">
    <citation type="submission" date="2015-04" db="EMBL/GenBank/DDBJ databases">
        <title>Complete genome sequence of Schizopora paradoxa KUC8140, a cosmopolitan wood degrader in East Asia.</title>
        <authorList>
            <consortium name="DOE Joint Genome Institute"/>
            <person name="Min B."/>
            <person name="Park H."/>
            <person name="Jang Y."/>
            <person name="Kim J.-J."/>
            <person name="Kim K.H."/>
            <person name="Pangilinan J."/>
            <person name="Lipzen A."/>
            <person name="Riley R."/>
            <person name="Grigoriev I.V."/>
            <person name="Spatafora J.W."/>
            <person name="Choi I.-G."/>
        </authorList>
    </citation>
    <scope>NUCLEOTIDE SEQUENCE [LARGE SCALE GENOMIC DNA]</scope>
    <source>
        <strain evidence="2 3">KUC8140</strain>
    </source>
</reference>
<organism evidence="2 3">
    <name type="scientific">Schizopora paradoxa</name>
    <dbReference type="NCBI Taxonomy" id="27342"/>
    <lineage>
        <taxon>Eukaryota</taxon>
        <taxon>Fungi</taxon>
        <taxon>Dikarya</taxon>
        <taxon>Basidiomycota</taxon>
        <taxon>Agaricomycotina</taxon>
        <taxon>Agaricomycetes</taxon>
        <taxon>Hymenochaetales</taxon>
        <taxon>Schizoporaceae</taxon>
        <taxon>Schizopora</taxon>
    </lineage>
</organism>
<gene>
    <name evidence="2" type="ORF">SCHPADRAFT_891934</name>
</gene>
<accession>A0A0H2RGM6</accession>
<keyword evidence="3" id="KW-1185">Reference proteome</keyword>
<evidence type="ECO:0000313" key="2">
    <source>
        <dbReference type="EMBL" id="KLO11015.1"/>
    </source>
</evidence>
<sequence length="104" mass="11273">MLTSIVAIAFLASASFSFLILVNSRFHIARTSSCITFGIPSPPELEGVEVPSRSSPIPRATSASRMSLCSLVFYSDGTPPAPPMPDRTMKGVLRRKELQSDEED</sequence>
<protein>
    <submittedName>
        <fullName evidence="2">Uncharacterized protein</fullName>
    </submittedName>
</protein>
<feature type="region of interest" description="Disordered" evidence="1">
    <location>
        <begin position="76"/>
        <end position="104"/>
    </location>
</feature>
<name>A0A0H2RGM6_9AGAM</name>
<evidence type="ECO:0000256" key="1">
    <source>
        <dbReference type="SAM" id="MobiDB-lite"/>
    </source>
</evidence>
<evidence type="ECO:0000313" key="3">
    <source>
        <dbReference type="Proteomes" id="UP000053477"/>
    </source>
</evidence>
<proteinExistence type="predicted"/>
<dbReference type="AlphaFoldDB" id="A0A0H2RGM6"/>
<dbReference type="Proteomes" id="UP000053477">
    <property type="component" value="Unassembled WGS sequence"/>
</dbReference>